<name>A0A0F9PL71_9ZZZZ</name>
<gene>
    <name evidence="2" type="ORF">LCGC14_0829100</name>
</gene>
<feature type="region of interest" description="Disordered" evidence="1">
    <location>
        <begin position="177"/>
        <end position="213"/>
    </location>
</feature>
<evidence type="ECO:0000256" key="1">
    <source>
        <dbReference type="SAM" id="MobiDB-lite"/>
    </source>
</evidence>
<proteinExistence type="predicted"/>
<evidence type="ECO:0000313" key="2">
    <source>
        <dbReference type="EMBL" id="KKN30919.1"/>
    </source>
</evidence>
<dbReference type="EMBL" id="LAZR01002370">
    <property type="protein sequence ID" value="KKN30919.1"/>
    <property type="molecule type" value="Genomic_DNA"/>
</dbReference>
<feature type="region of interest" description="Disordered" evidence="1">
    <location>
        <begin position="1"/>
        <end position="90"/>
    </location>
</feature>
<dbReference type="AlphaFoldDB" id="A0A0F9PL71"/>
<reference evidence="2" key="1">
    <citation type="journal article" date="2015" name="Nature">
        <title>Complex archaea that bridge the gap between prokaryotes and eukaryotes.</title>
        <authorList>
            <person name="Spang A."/>
            <person name="Saw J.H."/>
            <person name="Jorgensen S.L."/>
            <person name="Zaremba-Niedzwiedzka K."/>
            <person name="Martijn J."/>
            <person name="Lind A.E."/>
            <person name="van Eijk R."/>
            <person name="Schleper C."/>
            <person name="Guy L."/>
            <person name="Ettema T.J."/>
        </authorList>
    </citation>
    <scope>NUCLEOTIDE SEQUENCE</scope>
</reference>
<accession>A0A0F9PL71</accession>
<comment type="caution">
    <text evidence="2">The sequence shown here is derived from an EMBL/GenBank/DDBJ whole genome shotgun (WGS) entry which is preliminary data.</text>
</comment>
<organism evidence="2">
    <name type="scientific">marine sediment metagenome</name>
    <dbReference type="NCBI Taxonomy" id="412755"/>
    <lineage>
        <taxon>unclassified sequences</taxon>
        <taxon>metagenomes</taxon>
        <taxon>ecological metagenomes</taxon>
    </lineage>
</organism>
<feature type="compositionally biased region" description="Basic and acidic residues" evidence="1">
    <location>
        <begin position="61"/>
        <end position="71"/>
    </location>
</feature>
<feature type="compositionally biased region" description="Basic and acidic residues" evidence="1">
    <location>
        <begin position="9"/>
        <end position="33"/>
    </location>
</feature>
<protein>
    <submittedName>
        <fullName evidence="2">Uncharacterized protein</fullName>
    </submittedName>
</protein>
<sequence>MTKKKKASKKADKRTPGQKGADTRRKMRDDAMARKLGAVEKSPVTVTPYPRAGDNPEFEGVLDRVALEKESSPASKPATMPATQSQPDKPAVGGEILSIADVAEWVAWPFMLWAQMNDLASLALSTKEAKSVAEPLTSILNRHGASRVLPPDVVDGLKASARLTPILGDRFEAIKKEKDRRANAGEPTPTNVASGPVGKKVDQGAAATKPREV</sequence>